<evidence type="ECO:0000313" key="7">
    <source>
        <dbReference type="Proteomes" id="UP000785679"/>
    </source>
</evidence>
<gene>
    <name evidence="6" type="ORF">FGO68_gene3412</name>
</gene>
<feature type="transmembrane region" description="Helical" evidence="5">
    <location>
        <begin position="156"/>
        <end position="176"/>
    </location>
</feature>
<keyword evidence="7" id="KW-1185">Reference proteome</keyword>
<dbReference type="Pfam" id="PF04750">
    <property type="entry name" value="Far-17a_AIG1"/>
    <property type="match status" value="1"/>
</dbReference>
<evidence type="ECO:0000256" key="5">
    <source>
        <dbReference type="SAM" id="Phobius"/>
    </source>
</evidence>
<evidence type="ECO:0000256" key="1">
    <source>
        <dbReference type="ARBA" id="ARBA00004127"/>
    </source>
</evidence>
<keyword evidence="2 5" id="KW-0812">Transmembrane</keyword>
<feature type="transmembrane region" description="Helical" evidence="5">
    <location>
        <begin position="77"/>
        <end position="100"/>
    </location>
</feature>
<evidence type="ECO:0000256" key="3">
    <source>
        <dbReference type="ARBA" id="ARBA00022989"/>
    </source>
</evidence>
<evidence type="ECO:0000256" key="4">
    <source>
        <dbReference type="ARBA" id="ARBA00023136"/>
    </source>
</evidence>
<protein>
    <submittedName>
        <fullName evidence="6">Uncharacterized protein</fullName>
    </submittedName>
</protein>
<feature type="transmembrane region" description="Helical" evidence="5">
    <location>
        <begin position="51"/>
        <end position="71"/>
    </location>
</feature>
<keyword evidence="4 5" id="KW-0472">Membrane</keyword>
<evidence type="ECO:0000313" key="6">
    <source>
        <dbReference type="EMBL" id="TNV76200.1"/>
    </source>
</evidence>
<accession>A0A8J8NKE9</accession>
<name>A0A8J8NKE9_HALGN</name>
<dbReference type="EMBL" id="RRYP01014016">
    <property type="protein sequence ID" value="TNV76200.1"/>
    <property type="molecule type" value="Genomic_DNA"/>
</dbReference>
<feature type="transmembrane region" description="Helical" evidence="5">
    <location>
        <begin position="112"/>
        <end position="136"/>
    </location>
</feature>
<feature type="transmembrane region" description="Helical" evidence="5">
    <location>
        <begin position="224"/>
        <end position="241"/>
    </location>
</feature>
<dbReference type="GO" id="GO:0012505">
    <property type="term" value="C:endomembrane system"/>
    <property type="evidence" value="ECO:0007669"/>
    <property type="project" value="UniProtKB-SubCell"/>
</dbReference>
<comment type="caution">
    <text evidence="6">The sequence shown here is derived from an EMBL/GenBank/DDBJ whole genome shotgun (WGS) entry which is preliminary data.</text>
</comment>
<dbReference type="InterPro" id="IPR006838">
    <property type="entry name" value="ADTRP_AIG1"/>
</dbReference>
<dbReference type="AlphaFoldDB" id="A0A8J8NKE9"/>
<reference evidence="6" key="1">
    <citation type="submission" date="2019-06" db="EMBL/GenBank/DDBJ databases">
        <authorList>
            <person name="Zheng W."/>
        </authorList>
    </citation>
    <scope>NUCLEOTIDE SEQUENCE</scope>
    <source>
        <strain evidence="6">QDHG01</strain>
    </source>
</reference>
<feature type="transmembrane region" description="Helical" evidence="5">
    <location>
        <begin position="188"/>
        <end position="212"/>
    </location>
</feature>
<keyword evidence="3 5" id="KW-1133">Transmembrane helix</keyword>
<comment type="subcellular location">
    <subcellularLocation>
        <location evidence="1">Endomembrane system</location>
        <topology evidence="1">Multi-pass membrane protein</topology>
    </subcellularLocation>
</comment>
<organism evidence="6 7">
    <name type="scientific">Halteria grandinella</name>
    <dbReference type="NCBI Taxonomy" id="5974"/>
    <lineage>
        <taxon>Eukaryota</taxon>
        <taxon>Sar</taxon>
        <taxon>Alveolata</taxon>
        <taxon>Ciliophora</taxon>
        <taxon>Intramacronucleata</taxon>
        <taxon>Spirotrichea</taxon>
        <taxon>Stichotrichia</taxon>
        <taxon>Sporadotrichida</taxon>
        <taxon>Halteriidae</taxon>
        <taxon>Halteria</taxon>
    </lineage>
</organism>
<dbReference type="Proteomes" id="UP000785679">
    <property type="component" value="Unassembled WGS sequence"/>
</dbReference>
<evidence type="ECO:0000256" key="2">
    <source>
        <dbReference type="ARBA" id="ARBA00022692"/>
    </source>
</evidence>
<sequence length="263" mass="29859">MSTAKCNYYNSGQIFMNKSQTTTSGQLFNFESADYLEPRFPNLVGKQGLNILRGLCSVALFIMWNMINVLISPGAQFIFMTMWGNSAALITSVLSLYISIKGSENVSSKIKRWNYLLLEFVFSMEMVITIVYWTSIHPLLNQILKEAKLDGSVYQIPLQISIHSVPLFAVCCNVVLSKIRFNPNNWTFTFIASTIFMFVNFGGSKLAGMPFYPFLPWDGSFRTYFNAVFLVLMATVLNYLCSKFIVNRLPLTPVQLTKLAKQE</sequence>
<proteinExistence type="predicted"/>
<dbReference type="GO" id="GO:0016020">
    <property type="term" value="C:membrane"/>
    <property type="evidence" value="ECO:0007669"/>
    <property type="project" value="InterPro"/>
</dbReference>